<keyword evidence="1" id="KW-1133">Transmembrane helix</keyword>
<dbReference type="Proteomes" id="UP000596739">
    <property type="component" value="Unassembled WGS sequence"/>
</dbReference>
<name>A0ABS1ELR1_9CLOT</name>
<dbReference type="EMBL" id="JAENHN010000023">
    <property type="protein sequence ID" value="MBK1810284.1"/>
    <property type="molecule type" value="Genomic_DNA"/>
</dbReference>
<evidence type="ECO:0000256" key="1">
    <source>
        <dbReference type="SAM" id="Phobius"/>
    </source>
</evidence>
<keyword evidence="1" id="KW-0472">Membrane</keyword>
<accession>A0ABS1ELR1</accession>
<proteinExistence type="predicted"/>
<feature type="transmembrane region" description="Helical" evidence="1">
    <location>
        <begin position="6"/>
        <end position="23"/>
    </location>
</feature>
<gene>
    <name evidence="2" type="ORF">JHL18_06510</name>
</gene>
<organism evidence="2 3">
    <name type="scientific">Clostridium yunnanense</name>
    <dbReference type="NCBI Taxonomy" id="2800325"/>
    <lineage>
        <taxon>Bacteria</taxon>
        <taxon>Bacillati</taxon>
        <taxon>Bacillota</taxon>
        <taxon>Clostridia</taxon>
        <taxon>Eubacteriales</taxon>
        <taxon>Clostridiaceae</taxon>
        <taxon>Clostridium</taxon>
    </lineage>
</organism>
<evidence type="ECO:0000313" key="3">
    <source>
        <dbReference type="Proteomes" id="UP000596739"/>
    </source>
</evidence>
<protein>
    <submittedName>
        <fullName evidence="2">Uncharacterized protein</fullName>
    </submittedName>
</protein>
<dbReference type="RefSeq" id="WP_200267323.1">
    <property type="nucleotide sequence ID" value="NZ_JAENHN010000023.1"/>
</dbReference>
<evidence type="ECO:0000313" key="2">
    <source>
        <dbReference type="EMBL" id="MBK1810284.1"/>
    </source>
</evidence>
<sequence>MKSNRIVLIIFTIVFFVAVLINVKPNGKVVGESISVFCNNDRIEMTMAVYNGIKIDNTSVYITTDDKSNADIKLKYNSCISTEERQQYNIYKLRKEKLYSITKKGNGIRLTYLDIERLLNDKSNQFNNKILLFTPNTSIWIDNYKKDNNKPYVYKPLENIIGEDETIIAIAFEAEISDLLKYDANVIYKDNKEVEDDFCILIKKGKFDNYEEDKILNGLNKEIPKLKGESNE</sequence>
<keyword evidence="3" id="KW-1185">Reference proteome</keyword>
<keyword evidence="1" id="KW-0812">Transmembrane</keyword>
<comment type="caution">
    <text evidence="2">The sequence shown here is derived from an EMBL/GenBank/DDBJ whole genome shotgun (WGS) entry which is preliminary data.</text>
</comment>
<reference evidence="3" key="1">
    <citation type="submission" date="2021-01" db="EMBL/GenBank/DDBJ databases">
        <title>Genome public.</title>
        <authorList>
            <person name="Liu C."/>
            <person name="Sun Q."/>
        </authorList>
    </citation>
    <scope>NUCLEOTIDE SEQUENCE [LARGE SCALE GENOMIC DNA]</scope>
    <source>
        <strain evidence="3">YIM B02505</strain>
    </source>
</reference>